<feature type="non-terminal residue" evidence="1">
    <location>
        <position position="1"/>
    </location>
</feature>
<name>A0A382RHY3_9ZZZZ</name>
<protein>
    <submittedName>
        <fullName evidence="1">Uncharacterized protein</fullName>
    </submittedName>
</protein>
<evidence type="ECO:0000313" key="1">
    <source>
        <dbReference type="EMBL" id="SVC97309.1"/>
    </source>
</evidence>
<dbReference type="EMBL" id="UINC01121858">
    <property type="protein sequence ID" value="SVC97309.1"/>
    <property type="molecule type" value="Genomic_DNA"/>
</dbReference>
<reference evidence="1" key="1">
    <citation type="submission" date="2018-05" db="EMBL/GenBank/DDBJ databases">
        <authorList>
            <person name="Lanie J.A."/>
            <person name="Ng W.-L."/>
            <person name="Kazmierczak K.M."/>
            <person name="Andrzejewski T.M."/>
            <person name="Davidsen T.M."/>
            <person name="Wayne K.J."/>
            <person name="Tettelin H."/>
            <person name="Glass J.I."/>
            <person name="Rusch D."/>
            <person name="Podicherti R."/>
            <person name="Tsui H.-C.T."/>
            <person name="Winkler M.E."/>
        </authorList>
    </citation>
    <scope>NUCLEOTIDE SEQUENCE</scope>
</reference>
<feature type="non-terminal residue" evidence="1">
    <location>
        <position position="22"/>
    </location>
</feature>
<gene>
    <name evidence="1" type="ORF">METZ01_LOCUS350163</name>
</gene>
<accession>A0A382RHY3</accession>
<proteinExistence type="predicted"/>
<organism evidence="1">
    <name type="scientific">marine metagenome</name>
    <dbReference type="NCBI Taxonomy" id="408172"/>
    <lineage>
        <taxon>unclassified sequences</taxon>
        <taxon>metagenomes</taxon>
        <taxon>ecological metagenomes</taxon>
    </lineage>
</organism>
<sequence>VSIYIRYRLGNTLALRRWFYSN</sequence>
<dbReference type="AlphaFoldDB" id="A0A382RHY3"/>